<proteinExistence type="predicted"/>
<keyword evidence="2" id="KW-1185">Reference proteome</keyword>
<reference evidence="1 2" key="1">
    <citation type="journal article" date="2018" name="PLoS ONE">
        <title>The draft genome of Kipferlia bialata reveals reductive genome evolution in fornicate parasites.</title>
        <authorList>
            <person name="Tanifuji G."/>
            <person name="Takabayashi S."/>
            <person name="Kume K."/>
            <person name="Takagi M."/>
            <person name="Nakayama T."/>
            <person name="Kamikawa R."/>
            <person name="Inagaki Y."/>
            <person name="Hashimoto T."/>
        </authorList>
    </citation>
    <scope>NUCLEOTIDE SEQUENCE [LARGE SCALE GENOMIC DNA]</scope>
    <source>
        <strain evidence="1">NY0173</strain>
    </source>
</reference>
<gene>
    <name evidence="1" type="ORF">KIPB_015736</name>
</gene>
<evidence type="ECO:0000313" key="1">
    <source>
        <dbReference type="EMBL" id="GIQ92133.1"/>
    </source>
</evidence>
<evidence type="ECO:0000313" key="2">
    <source>
        <dbReference type="Proteomes" id="UP000265618"/>
    </source>
</evidence>
<sequence>MLSADPSGVYLSALRGADAAEVTNLCAVLCQVLARIDDWKTHNTEAGIERDVLTHLMARLPSMLTLLRCMEDAPPVEC</sequence>
<name>A0A9K3DAF3_9EUKA</name>
<protein>
    <submittedName>
        <fullName evidence="1">Uncharacterized protein</fullName>
    </submittedName>
</protein>
<dbReference type="Proteomes" id="UP000265618">
    <property type="component" value="Unassembled WGS sequence"/>
</dbReference>
<comment type="caution">
    <text evidence="1">The sequence shown here is derived from an EMBL/GenBank/DDBJ whole genome shotgun (WGS) entry which is preliminary data.</text>
</comment>
<dbReference type="AlphaFoldDB" id="A0A9K3DAF3"/>
<dbReference type="EMBL" id="BDIP01009039">
    <property type="protein sequence ID" value="GIQ92133.1"/>
    <property type="molecule type" value="Genomic_DNA"/>
</dbReference>
<accession>A0A9K3DAF3</accession>
<organism evidence="1 2">
    <name type="scientific">Kipferlia bialata</name>
    <dbReference type="NCBI Taxonomy" id="797122"/>
    <lineage>
        <taxon>Eukaryota</taxon>
        <taxon>Metamonada</taxon>
        <taxon>Carpediemonas-like organisms</taxon>
        <taxon>Kipferlia</taxon>
    </lineage>
</organism>